<reference evidence="2 3" key="1">
    <citation type="submission" date="2021-12" db="EMBL/GenBank/DDBJ databases">
        <title>Siccirubricoccus leaddurans sp. nov., a high concentration Zn2+ tolerance bacterium.</title>
        <authorList>
            <person name="Cao Y."/>
        </authorList>
    </citation>
    <scope>NUCLEOTIDE SEQUENCE [LARGE SCALE GENOMIC DNA]</scope>
    <source>
        <strain evidence="2 3">KC 17139</strain>
    </source>
</reference>
<evidence type="ECO:0008006" key="4">
    <source>
        <dbReference type="Google" id="ProtNLM"/>
    </source>
</evidence>
<keyword evidence="3" id="KW-1185">Reference proteome</keyword>
<name>A0ABT1D418_9PROT</name>
<dbReference type="InterPro" id="IPR029052">
    <property type="entry name" value="Metallo-depent_PP-like"/>
</dbReference>
<protein>
    <recommendedName>
        <fullName evidence="4">Calcineurin-like phosphoesterase domain-containing protein</fullName>
    </recommendedName>
</protein>
<evidence type="ECO:0000313" key="3">
    <source>
        <dbReference type="Proteomes" id="UP001523392"/>
    </source>
</evidence>
<organism evidence="2 3">
    <name type="scientific">Siccirubricoccus soli</name>
    <dbReference type="NCBI Taxonomy" id="2899147"/>
    <lineage>
        <taxon>Bacteria</taxon>
        <taxon>Pseudomonadati</taxon>
        <taxon>Pseudomonadota</taxon>
        <taxon>Alphaproteobacteria</taxon>
        <taxon>Acetobacterales</taxon>
        <taxon>Roseomonadaceae</taxon>
        <taxon>Siccirubricoccus</taxon>
    </lineage>
</organism>
<comment type="caution">
    <text evidence="2">The sequence shown here is derived from an EMBL/GenBank/DDBJ whole genome shotgun (WGS) entry which is preliminary data.</text>
</comment>
<gene>
    <name evidence="2" type="ORF">JYK14_10965</name>
</gene>
<evidence type="ECO:0000313" key="2">
    <source>
        <dbReference type="EMBL" id="MCO6416677.1"/>
    </source>
</evidence>
<accession>A0ABT1D418</accession>
<feature type="signal peptide" evidence="1">
    <location>
        <begin position="1"/>
        <end position="18"/>
    </location>
</feature>
<feature type="chain" id="PRO_5046036172" description="Calcineurin-like phosphoesterase domain-containing protein" evidence="1">
    <location>
        <begin position="19"/>
        <end position="350"/>
    </location>
</feature>
<keyword evidence="1" id="KW-0732">Signal</keyword>
<dbReference type="Proteomes" id="UP001523392">
    <property type="component" value="Unassembled WGS sequence"/>
</dbReference>
<dbReference type="EMBL" id="JAFIRR010000065">
    <property type="protein sequence ID" value="MCO6416677.1"/>
    <property type="molecule type" value="Genomic_DNA"/>
</dbReference>
<evidence type="ECO:0000256" key="1">
    <source>
        <dbReference type="SAM" id="SignalP"/>
    </source>
</evidence>
<sequence length="350" mass="37397">MRRLLPLLLLIGLAPARAEPVRFIAFGDMPYCRGIATGECADVGRVTALVREFGRAPHEFSIFLGDTKGGNEPCTEAILRRPLRWQDAPGWMAVAEQPVVYTPGDNEWVDCRAGPGGALGWADALALLRAAFFAGPPPLGAARQEGMPENLRWARAGVVFATLHIPGSNNGRPPAPSDPNPAPLRQGEAALAEYETRNRLNLDWLREAVAAAAAPAARGLVIATQADLFYAEICGGGWDSGLAESREAIFAAARALAPKPVLLLNGDSHLLVQQDAAHDPLRDMPANLTRLMVPGERDVQAVALEFDPGEAEPLRLRLLGEAGTPPQAAPRGCPAYERQTAAARARWAGR</sequence>
<proteinExistence type="predicted"/>
<dbReference type="SUPFAM" id="SSF56300">
    <property type="entry name" value="Metallo-dependent phosphatases"/>
    <property type="match status" value="1"/>
</dbReference>
<dbReference type="RefSeq" id="WP_252953303.1">
    <property type="nucleotide sequence ID" value="NZ_JAFIRR010000065.1"/>
</dbReference>